<dbReference type="Gramene" id="Pp3c8_11280V3.1">
    <property type="protein sequence ID" value="PAC:32965815.CDS.1"/>
    <property type="gene ID" value="Pp3c8_11280"/>
</dbReference>
<evidence type="ECO:0000313" key="1">
    <source>
        <dbReference type="EMBL" id="PNR49484.1"/>
    </source>
</evidence>
<dbReference type="InParanoid" id="A0A2K1K6T1"/>
<dbReference type="EnsemblPlants" id="Pp3c8_11280V3.2">
    <property type="protein sequence ID" value="PAC:32965816.CDS.1"/>
    <property type="gene ID" value="Pp3c8_11280"/>
</dbReference>
<name>A0A2K1K6T1_PHYPA</name>
<gene>
    <name evidence="1" type="ORF">PHYPA_011380</name>
</gene>
<dbReference type="PaxDb" id="3218-PP1S62_48V6.1"/>
<reference evidence="1 3" key="1">
    <citation type="journal article" date="2008" name="Science">
        <title>The Physcomitrella genome reveals evolutionary insights into the conquest of land by plants.</title>
        <authorList>
            <person name="Rensing S."/>
            <person name="Lang D."/>
            <person name="Zimmer A."/>
            <person name="Terry A."/>
            <person name="Salamov A."/>
            <person name="Shapiro H."/>
            <person name="Nishiyama T."/>
            <person name="Perroud P.-F."/>
            <person name="Lindquist E."/>
            <person name="Kamisugi Y."/>
            <person name="Tanahashi T."/>
            <person name="Sakakibara K."/>
            <person name="Fujita T."/>
            <person name="Oishi K."/>
            <person name="Shin-I T."/>
            <person name="Kuroki Y."/>
            <person name="Toyoda A."/>
            <person name="Suzuki Y."/>
            <person name="Hashimoto A."/>
            <person name="Yamaguchi K."/>
            <person name="Sugano A."/>
            <person name="Kohara Y."/>
            <person name="Fujiyama A."/>
            <person name="Anterola A."/>
            <person name="Aoki S."/>
            <person name="Ashton N."/>
            <person name="Barbazuk W.B."/>
            <person name="Barker E."/>
            <person name="Bennetzen J."/>
            <person name="Bezanilla M."/>
            <person name="Blankenship R."/>
            <person name="Cho S.H."/>
            <person name="Dutcher S."/>
            <person name="Estelle M."/>
            <person name="Fawcett J.A."/>
            <person name="Gundlach H."/>
            <person name="Hanada K."/>
            <person name="Heyl A."/>
            <person name="Hicks K.A."/>
            <person name="Hugh J."/>
            <person name="Lohr M."/>
            <person name="Mayer K."/>
            <person name="Melkozernov A."/>
            <person name="Murata T."/>
            <person name="Nelson D."/>
            <person name="Pils B."/>
            <person name="Prigge M."/>
            <person name="Reiss B."/>
            <person name="Renner T."/>
            <person name="Rombauts S."/>
            <person name="Rushton P."/>
            <person name="Sanderfoot A."/>
            <person name="Schween G."/>
            <person name="Shiu S.-H."/>
            <person name="Stueber K."/>
            <person name="Theodoulou F.L."/>
            <person name="Tu H."/>
            <person name="Van de Peer Y."/>
            <person name="Verrier P.J."/>
            <person name="Waters E."/>
            <person name="Wood A."/>
            <person name="Yang L."/>
            <person name="Cove D."/>
            <person name="Cuming A."/>
            <person name="Hasebe M."/>
            <person name="Lucas S."/>
            <person name="Mishler D.B."/>
            <person name="Reski R."/>
            <person name="Grigoriev I."/>
            <person name="Quatrano R.S."/>
            <person name="Boore J.L."/>
        </authorList>
    </citation>
    <scope>NUCLEOTIDE SEQUENCE [LARGE SCALE GENOMIC DNA]</scope>
    <source>
        <strain evidence="2 3">cv. Gransden 2004</strain>
    </source>
</reference>
<accession>A0A2K1K6T1</accession>
<dbReference type="Gramene" id="Pp3c8_11280V3.2">
    <property type="protein sequence ID" value="PAC:32965816.CDS.1"/>
    <property type="gene ID" value="Pp3c8_11280"/>
</dbReference>
<evidence type="ECO:0000313" key="2">
    <source>
        <dbReference type="EnsemblPlants" id="PAC:32965815.CDS.1"/>
    </source>
</evidence>
<dbReference type="AlphaFoldDB" id="A0A2K1K6T1"/>
<dbReference type="Proteomes" id="UP000006727">
    <property type="component" value="Chromosome 8"/>
</dbReference>
<reference evidence="1 3" key="2">
    <citation type="journal article" date="2018" name="Plant J.">
        <title>The Physcomitrella patens chromosome-scale assembly reveals moss genome structure and evolution.</title>
        <authorList>
            <person name="Lang D."/>
            <person name="Ullrich K.K."/>
            <person name="Murat F."/>
            <person name="Fuchs J."/>
            <person name="Jenkins J."/>
            <person name="Haas F.B."/>
            <person name="Piednoel M."/>
            <person name="Gundlach H."/>
            <person name="Van Bel M."/>
            <person name="Meyberg R."/>
            <person name="Vives C."/>
            <person name="Morata J."/>
            <person name="Symeonidi A."/>
            <person name="Hiss M."/>
            <person name="Muchero W."/>
            <person name="Kamisugi Y."/>
            <person name="Saleh O."/>
            <person name="Blanc G."/>
            <person name="Decker E.L."/>
            <person name="van Gessel N."/>
            <person name="Grimwood J."/>
            <person name="Hayes R.D."/>
            <person name="Graham S.W."/>
            <person name="Gunter L.E."/>
            <person name="McDaniel S.F."/>
            <person name="Hoernstein S.N.W."/>
            <person name="Larsson A."/>
            <person name="Li F.W."/>
            <person name="Perroud P.F."/>
            <person name="Phillips J."/>
            <person name="Ranjan P."/>
            <person name="Rokshar D.S."/>
            <person name="Rothfels C.J."/>
            <person name="Schneider L."/>
            <person name="Shu S."/>
            <person name="Stevenson D.W."/>
            <person name="Thummler F."/>
            <person name="Tillich M."/>
            <person name="Villarreal Aguilar J.C."/>
            <person name="Widiez T."/>
            <person name="Wong G.K."/>
            <person name="Wymore A."/>
            <person name="Zhang Y."/>
            <person name="Zimmer A.D."/>
            <person name="Quatrano R.S."/>
            <person name="Mayer K.F.X."/>
            <person name="Goodstein D."/>
            <person name="Casacuberta J.M."/>
            <person name="Vandepoele K."/>
            <person name="Reski R."/>
            <person name="Cuming A.C."/>
            <person name="Tuskan G.A."/>
            <person name="Maumus F."/>
            <person name="Salse J."/>
            <person name="Schmutz J."/>
            <person name="Rensing S.A."/>
        </authorList>
    </citation>
    <scope>NUCLEOTIDE SEQUENCE [LARGE SCALE GENOMIC DNA]</scope>
    <source>
        <strain evidence="2 3">cv. Gransden 2004</strain>
    </source>
</reference>
<evidence type="ECO:0000313" key="3">
    <source>
        <dbReference type="Proteomes" id="UP000006727"/>
    </source>
</evidence>
<proteinExistence type="predicted"/>
<keyword evidence="3" id="KW-1185">Reference proteome</keyword>
<reference evidence="2" key="3">
    <citation type="submission" date="2020-12" db="UniProtKB">
        <authorList>
            <consortium name="EnsemblPlants"/>
        </authorList>
    </citation>
    <scope>IDENTIFICATION</scope>
</reference>
<dbReference type="EMBL" id="ABEU02000008">
    <property type="protein sequence ID" value="PNR49484.1"/>
    <property type="molecule type" value="Genomic_DNA"/>
</dbReference>
<sequence>MVTSAQLAYNQCKKFGEQFSITVTKTLPPHKHGFPEARVMCSSTLCCISITRSSDPTLHLLAQDAASVNPPDAATLKCTPDSWSFSIPRALLATPKPRTRPCCNCERRNILRVKFHGEQRRHGGGSWDS</sequence>
<dbReference type="EnsemblPlants" id="Pp3c8_11280V3.1">
    <property type="protein sequence ID" value="PAC:32965815.CDS.1"/>
    <property type="gene ID" value="Pp3c8_11280"/>
</dbReference>
<protein>
    <submittedName>
        <fullName evidence="1 2">Uncharacterized protein</fullName>
    </submittedName>
</protein>
<organism evidence="1">
    <name type="scientific">Physcomitrium patens</name>
    <name type="common">Spreading-leaved earth moss</name>
    <name type="synonym">Physcomitrella patens</name>
    <dbReference type="NCBI Taxonomy" id="3218"/>
    <lineage>
        <taxon>Eukaryota</taxon>
        <taxon>Viridiplantae</taxon>
        <taxon>Streptophyta</taxon>
        <taxon>Embryophyta</taxon>
        <taxon>Bryophyta</taxon>
        <taxon>Bryophytina</taxon>
        <taxon>Bryopsida</taxon>
        <taxon>Funariidae</taxon>
        <taxon>Funariales</taxon>
        <taxon>Funariaceae</taxon>
        <taxon>Physcomitrium</taxon>
    </lineage>
</organism>